<organism evidence="2 3">
    <name type="scientific">Megamonas hypermegale</name>
    <dbReference type="NCBI Taxonomy" id="158847"/>
    <lineage>
        <taxon>Bacteria</taxon>
        <taxon>Bacillati</taxon>
        <taxon>Bacillota</taxon>
        <taxon>Negativicutes</taxon>
        <taxon>Selenomonadales</taxon>
        <taxon>Selenomonadaceae</taxon>
        <taxon>Megamonas</taxon>
    </lineage>
</organism>
<feature type="transmembrane region" description="Helical" evidence="1">
    <location>
        <begin position="30"/>
        <end position="47"/>
    </location>
</feature>
<evidence type="ECO:0000313" key="3">
    <source>
        <dbReference type="Proteomes" id="UP000255234"/>
    </source>
</evidence>
<dbReference type="Proteomes" id="UP000255234">
    <property type="component" value="Unassembled WGS sequence"/>
</dbReference>
<dbReference type="RefSeq" id="WP_204921571.1">
    <property type="nucleotide sequence ID" value="NZ_UGPP01000001.1"/>
</dbReference>
<evidence type="ECO:0000256" key="1">
    <source>
        <dbReference type="SAM" id="Phobius"/>
    </source>
</evidence>
<accession>A0A378NUL5</accession>
<dbReference type="Pfam" id="PF19991">
    <property type="entry name" value="HMA_2"/>
    <property type="match status" value="1"/>
</dbReference>
<gene>
    <name evidence="2" type="ORF">NCTC10571_01723</name>
</gene>
<name>A0A378NUL5_9FIRM</name>
<dbReference type="AlphaFoldDB" id="A0A378NUL5"/>
<keyword evidence="1" id="KW-1133">Transmembrane helix</keyword>
<evidence type="ECO:0000313" key="2">
    <source>
        <dbReference type="EMBL" id="STY71567.1"/>
    </source>
</evidence>
<reference evidence="2 3" key="1">
    <citation type="submission" date="2018-06" db="EMBL/GenBank/DDBJ databases">
        <authorList>
            <consortium name="Pathogen Informatics"/>
            <person name="Doyle S."/>
        </authorList>
    </citation>
    <scope>NUCLEOTIDE SEQUENCE [LARGE SCALE GENOMIC DNA]</scope>
    <source>
        <strain evidence="2 3">NCTC10571</strain>
    </source>
</reference>
<sequence>MKKMSLGIPLAVGMTGTVLSLVTGSKKIHTVFGIAWTALSLAHAYQYKKVMKNNVKKGFSQMNILNAVGIPTSKMDWFLKSVTVGSYIPGRIRVYSKALINNAQLKLKVEETMAKYNELDKVTINTITGSVLIEYQPAKIKTNKELCEIEAYIKKRANR</sequence>
<dbReference type="EMBL" id="UGPP01000001">
    <property type="protein sequence ID" value="STY71567.1"/>
    <property type="molecule type" value="Genomic_DNA"/>
</dbReference>
<keyword evidence="1" id="KW-0812">Transmembrane</keyword>
<proteinExistence type="predicted"/>
<protein>
    <submittedName>
        <fullName evidence="2">Uncharacterized protein</fullName>
    </submittedName>
</protein>
<keyword evidence="1" id="KW-0472">Membrane</keyword>